<dbReference type="InterPro" id="IPR036428">
    <property type="entry name" value="PCD_sf"/>
</dbReference>
<dbReference type="CDD" id="cd00488">
    <property type="entry name" value="PCD_DCoH"/>
    <property type="match status" value="1"/>
</dbReference>
<name>A0ABT1Q4A6_9ACTN</name>
<dbReference type="PANTHER" id="PTHR12599:SF0">
    <property type="entry name" value="PTERIN-4-ALPHA-CARBINOLAMINE DEHYDRATASE"/>
    <property type="match status" value="1"/>
</dbReference>
<accession>A0ABT1Q4A6</accession>
<gene>
    <name evidence="6" type="ORF">NGB36_30105</name>
</gene>
<evidence type="ECO:0000313" key="7">
    <source>
        <dbReference type="Proteomes" id="UP001057702"/>
    </source>
</evidence>
<dbReference type="InterPro" id="IPR001533">
    <property type="entry name" value="Pterin_deHydtase"/>
</dbReference>
<proteinExistence type="inferred from homology"/>
<dbReference type="RefSeq" id="WP_255923792.1">
    <property type="nucleotide sequence ID" value="NZ_JANFNG010000040.1"/>
</dbReference>
<dbReference type="EC" id="4.2.1.96" evidence="3"/>
<comment type="caution">
    <text evidence="6">The sequence shown here is derived from an EMBL/GenBank/DDBJ whole genome shotgun (WGS) entry which is preliminary data.</text>
</comment>
<protein>
    <recommendedName>
        <fullName evidence="4">Putative pterin-4-alpha-carbinolamine dehydratase</fullName>
        <ecNumber evidence="3">4.2.1.96</ecNumber>
    </recommendedName>
</protein>
<dbReference type="EMBL" id="JANFNG010000040">
    <property type="protein sequence ID" value="MCQ4084714.1"/>
    <property type="molecule type" value="Genomic_DNA"/>
</dbReference>
<keyword evidence="7" id="KW-1185">Reference proteome</keyword>
<evidence type="ECO:0000256" key="2">
    <source>
        <dbReference type="ARBA" id="ARBA00006472"/>
    </source>
</evidence>
<dbReference type="SUPFAM" id="SSF55248">
    <property type="entry name" value="PCD-like"/>
    <property type="match status" value="1"/>
</dbReference>
<comment type="similarity">
    <text evidence="2">Belongs to the pterin-4-alpha-carbinolamine dehydratase family.</text>
</comment>
<dbReference type="Gene3D" id="3.30.1360.20">
    <property type="entry name" value="Transcriptional coactivator/pterin dehydratase"/>
    <property type="match status" value="1"/>
</dbReference>
<dbReference type="PANTHER" id="PTHR12599">
    <property type="entry name" value="PTERIN-4-ALPHA-CARBINOLAMINE DEHYDRATASE"/>
    <property type="match status" value="1"/>
</dbReference>
<evidence type="ECO:0000256" key="4">
    <source>
        <dbReference type="ARBA" id="ARBA00021735"/>
    </source>
</evidence>
<dbReference type="Pfam" id="PF01329">
    <property type="entry name" value="Pterin_4a"/>
    <property type="match status" value="1"/>
</dbReference>
<keyword evidence="5 6" id="KW-0456">Lyase</keyword>
<organism evidence="6 7">
    <name type="scientific">Streptomyces humicola</name>
    <dbReference type="NCBI Taxonomy" id="2953240"/>
    <lineage>
        <taxon>Bacteria</taxon>
        <taxon>Bacillati</taxon>
        <taxon>Actinomycetota</taxon>
        <taxon>Actinomycetes</taxon>
        <taxon>Kitasatosporales</taxon>
        <taxon>Streptomycetaceae</taxon>
        <taxon>Streptomyces</taxon>
    </lineage>
</organism>
<reference evidence="6" key="1">
    <citation type="submission" date="2022-06" db="EMBL/GenBank/DDBJ databases">
        <title>Draft genome sequence of Streptomyces sp. RB6PN25 isolated from peat swamp forest in Thailand.</title>
        <authorList>
            <person name="Duangmal K."/>
            <person name="Klaysubun C."/>
        </authorList>
    </citation>
    <scope>NUCLEOTIDE SEQUENCE</scope>
    <source>
        <strain evidence="6">RB6PN25</strain>
    </source>
</reference>
<sequence length="103" mass="11344">MPTADPLSHKEIEDRLAELPGWQLSEDETSLERTYHLAHLPAAVFVVHIARIQDELNHHSDLTLGYNTVTVSITTHSAGGRLTAKDFDLARRIAEIAPGHGAQ</sequence>
<dbReference type="GO" id="GO:0008124">
    <property type="term" value="F:4-alpha-hydroxytetrahydrobiopterin dehydratase activity"/>
    <property type="evidence" value="ECO:0007669"/>
    <property type="project" value="UniProtKB-EC"/>
</dbReference>
<evidence type="ECO:0000256" key="5">
    <source>
        <dbReference type="ARBA" id="ARBA00023239"/>
    </source>
</evidence>
<evidence type="ECO:0000256" key="1">
    <source>
        <dbReference type="ARBA" id="ARBA00001554"/>
    </source>
</evidence>
<evidence type="ECO:0000256" key="3">
    <source>
        <dbReference type="ARBA" id="ARBA00013252"/>
    </source>
</evidence>
<comment type="catalytic activity">
    <reaction evidence="1">
        <text>(4aS,6R)-4a-hydroxy-L-erythro-5,6,7,8-tetrahydrobiopterin = (6R)-L-erythro-6,7-dihydrobiopterin + H2O</text>
        <dbReference type="Rhea" id="RHEA:11920"/>
        <dbReference type="ChEBI" id="CHEBI:15377"/>
        <dbReference type="ChEBI" id="CHEBI:15642"/>
        <dbReference type="ChEBI" id="CHEBI:43120"/>
        <dbReference type="EC" id="4.2.1.96"/>
    </reaction>
</comment>
<evidence type="ECO:0000313" key="6">
    <source>
        <dbReference type="EMBL" id="MCQ4084714.1"/>
    </source>
</evidence>
<dbReference type="Proteomes" id="UP001057702">
    <property type="component" value="Unassembled WGS sequence"/>
</dbReference>
<dbReference type="NCBIfam" id="NF002017">
    <property type="entry name" value="PRK00823.1-2"/>
    <property type="match status" value="1"/>
</dbReference>